<protein>
    <submittedName>
        <fullName evidence="2">Uncharacterized protein</fullName>
    </submittedName>
</protein>
<reference evidence="2 3" key="1">
    <citation type="submission" date="2019-01" db="EMBL/GenBank/DDBJ databases">
        <title>Sequencing of cultivated peanut Arachis hypogaea provides insights into genome evolution and oil improvement.</title>
        <authorList>
            <person name="Chen X."/>
        </authorList>
    </citation>
    <scope>NUCLEOTIDE SEQUENCE [LARGE SCALE GENOMIC DNA]</scope>
    <source>
        <strain evidence="3">cv. Fuhuasheng</strain>
        <tissue evidence="2">Leaves</tissue>
    </source>
</reference>
<dbReference type="AlphaFoldDB" id="A0A445B0Z6"/>
<keyword evidence="3" id="KW-1185">Reference proteome</keyword>
<keyword evidence="1" id="KW-0812">Transmembrane</keyword>
<gene>
    <name evidence="2" type="ORF">Ahy_A10g046907</name>
</gene>
<keyword evidence="1" id="KW-1133">Transmembrane helix</keyword>
<comment type="caution">
    <text evidence="2">The sequence shown here is derived from an EMBL/GenBank/DDBJ whole genome shotgun (WGS) entry which is preliminary data.</text>
</comment>
<dbReference type="EMBL" id="SDMP01000010">
    <property type="protein sequence ID" value="RYR32320.1"/>
    <property type="molecule type" value="Genomic_DNA"/>
</dbReference>
<sequence length="166" mass="18867">MNSSEIMQAVLNPCISFKDTEDQGAVNTFGVPLDIDTESVFDVNCNINTQYVYLFRLYCIIVAKEKVQVIVIILGVSLFWLLIIVGSQITSILGVSSFCSVMFEMLLQSFLLILDLTNLAVELLSRSSCCFFDEKVFLKNELKSHLMCKTLKTFSINLHFLFKFFT</sequence>
<evidence type="ECO:0000313" key="3">
    <source>
        <dbReference type="Proteomes" id="UP000289738"/>
    </source>
</evidence>
<feature type="transmembrane region" description="Helical" evidence="1">
    <location>
        <begin position="67"/>
        <end position="86"/>
    </location>
</feature>
<organism evidence="2 3">
    <name type="scientific">Arachis hypogaea</name>
    <name type="common">Peanut</name>
    <dbReference type="NCBI Taxonomy" id="3818"/>
    <lineage>
        <taxon>Eukaryota</taxon>
        <taxon>Viridiplantae</taxon>
        <taxon>Streptophyta</taxon>
        <taxon>Embryophyta</taxon>
        <taxon>Tracheophyta</taxon>
        <taxon>Spermatophyta</taxon>
        <taxon>Magnoliopsida</taxon>
        <taxon>eudicotyledons</taxon>
        <taxon>Gunneridae</taxon>
        <taxon>Pentapetalae</taxon>
        <taxon>rosids</taxon>
        <taxon>fabids</taxon>
        <taxon>Fabales</taxon>
        <taxon>Fabaceae</taxon>
        <taxon>Papilionoideae</taxon>
        <taxon>50 kb inversion clade</taxon>
        <taxon>dalbergioids sensu lato</taxon>
        <taxon>Dalbergieae</taxon>
        <taxon>Pterocarpus clade</taxon>
        <taxon>Arachis</taxon>
    </lineage>
</organism>
<name>A0A445B0Z6_ARAHY</name>
<dbReference type="Proteomes" id="UP000289738">
    <property type="component" value="Chromosome A10"/>
</dbReference>
<keyword evidence="1" id="KW-0472">Membrane</keyword>
<proteinExistence type="predicted"/>
<evidence type="ECO:0000256" key="1">
    <source>
        <dbReference type="SAM" id="Phobius"/>
    </source>
</evidence>
<accession>A0A445B0Z6</accession>
<evidence type="ECO:0000313" key="2">
    <source>
        <dbReference type="EMBL" id="RYR32320.1"/>
    </source>
</evidence>